<evidence type="ECO:0000313" key="2">
    <source>
        <dbReference type="EMBL" id="GCE01023.1"/>
    </source>
</evidence>
<proteinExistence type="predicted"/>
<evidence type="ECO:0000256" key="1">
    <source>
        <dbReference type="SAM" id="MobiDB-lite"/>
    </source>
</evidence>
<name>A0A401Z2A3_9ACTN</name>
<gene>
    <name evidence="2" type="ORF">EHYA_08762</name>
</gene>
<dbReference type="RefSeq" id="WP_126642697.1">
    <property type="nucleotide sequence ID" value="NZ_BIFH01000044.1"/>
</dbReference>
<dbReference type="AlphaFoldDB" id="A0A401Z2A3"/>
<dbReference type="EMBL" id="BIFH01000044">
    <property type="protein sequence ID" value="GCE01023.1"/>
    <property type="molecule type" value="Genomic_DNA"/>
</dbReference>
<feature type="compositionally biased region" description="Basic and acidic residues" evidence="1">
    <location>
        <begin position="117"/>
        <end position="131"/>
    </location>
</feature>
<organism evidence="2 3">
    <name type="scientific">Embleya hyalina</name>
    <dbReference type="NCBI Taxonomy" id="516124"/>
    <lineage>
        <taxon>Bacteria</taxon>
        <taxon>Bacillati</taxon>
        <taxon>Actinomycetota</taxon>
        <taxon>Actinomycetes</taxon>
        <taxon>Kitasatosporales</taxon>
        <taxon>Streptomycetaceae</taxon>
        <taxon>Embleya</taxon>
    </lineage>
</organism>
<feature type="region of interest" description="Disordered" evidence="1">
    <location>
        <begin position="113"/>
        <end position="139"/>
    </location>
</feature>
<protein>
    <recommendedName>
        <fullName evidence="4">Transcriptional regulator</fullName>
    </recommendedName>
</protein>
<accession>A0A401Z2A3</accession>
<dbReference type="OrthoDB" id="3873535at2"/>
<keyword evidence="3" id="KW-1185">Reference proteome</keyword>
<evidence type="ECO:0008006" key="4">
    <source>
        <dbReference type="Google" id="ProtNLM"/>
    </source>
</evidence>
<reference evidence="2 3" key="1">
    <citation type="submission" date="2018-12" db="EMBL/GenBank/DDBJ databases">
        <title>Draft genome sequence of Embleya hyalina NBRC 13850T.</title>
        <authorList>
            <person name="Komaki H."/>
            <person name="Hosoyama A."/>
            <person name="Kimura A."/>
            <person name="Ichikawa N."/>
            <person name="Tamura T."/>
        </authorList>
    </citation>
    <scope>NUCLEOTIDE SEQUENCE [LARGE SCALE GENOMIC DNA]</scope>
    <source>
        <strain evidence="2 3">NBRC 13850</strain>
    </source>
</reference>
<evidence type="ECO:0000313" key="3">
    <source>
        <dbReference type="Proteomes" id="UP000286931"/>
    </source>
</evidence>
<comment type="caution">
    <text evidence="2">The sequence shown here is derived from an EMBL/GenBank/DDBJ whole genome shotgun (WGS) entry which is preliminary data.</text>
</comment>
<dbReference type="Proteomes" id="UP000286931">
    <property type="component" value="Unassembled WGS sequence"/>
</dbReference>
<sequence length="193" mass="21354">MPYRSLEPGKYGMHGTRASALAARRLDELADGVVSPVDTERGLAARLRYLTASTAGYTAMDTAGITATPRTLAAWLAEDRTPNRANLRRIDAAYRDLRRRNVARSLTRRLNNNGRGTRVELHPHDQSGVREPHRRAGVAGHRSVNVRRWDAIVRAWAAGDERTLDDEWTDEVLADLGSDWGGYEYATGVGFAA</sequence>